<keyword evidence="1" id="KW-0507">mRNA processing</keyword>
<evidence type="ECO:0000313" key="5">
    <source>
        <dbReference type="EMBL" id="KIK33281.1"/>
    </source>
</evidence>
<feature type="compositionally biased region" description="Low complexity" evidence="3">
    <location>
        <begin position="32"/>
        <end position="49"/>
    </location>
</feature>
<feature type="non-terminal residue" evidence="5">
    <location>
        <position position="595"/>
    </location>
</feature>
<evidence type="ECO:0000256" key="3">
    <source>
        <dbReference type="SAM" id="MobiDB-lite"/>
    </source>
</evidence>
<dbReference type="InterPro" id="IPR005162">
    <property type="entry name" value="Retrotrans_gag_dom"/>
</dbReference>
<feature type="compositionally biased region" description="Basic and acidic residues" evidence="3">
    <location>
        <begin position="275"/>
        <end position="311"/>
    </location>
</feature>
<dbReference type="GO" id="GO:0003676">
    <property type="term" value="F:nucleic acid binding"/>
    <property type="evidence" value="ECO:0007669"/>
    <property type="project" value="InterPro"/>
</dbReference>
<reference evidence="5 6" key="1">
    <citation type="submission" date="2014-04" db="EMBL/GenBank/DDBJ databases">
        <authorList>
            <consortium name="DOE Joint Genome Institute"/>
            <person name="Kuo A."/>
            <person name="Ruytinx J."/>
            <person name="Rineau F."/>
            <person name="Colpaert J."/>
            <person name="Kohler A."/>
            <person name="Nagy L.G."/>
            <person name="Floudas D."/>
            <person name="Copeland A."/>
            <person name="Barry K.W."/>
            <person name="Cichocki N."/>
            <person name="Veneault-Fourrey C."/>
            <person name="LaButti K."/>
            <person name="Lindquist E.A."/>
            <person name="Lipzen A."/>
            <person name="Lundell T."/>
            <person name="Morin E."/>
            <person name="Murat C."/>
            <person name="Sun H."/>
            <person name="Tunlid A."/>
            <person name="Henrissat B."/>
            <person name="Grigoriev I.V."/>
            <person name="Hibbett D.S."/>
            <person name="Martin F."/>
            <person name="Nordberg H.P."/>
            <person name="Cantor M.N."/>
            <person name="Hua S.X."/>
        </authorList>
    </citation>
    <scope>NUCLEOTIDE SEQUENCE [LARGE SCALE GENOMIC DNA]</scope>
    <source>
        <strain evidence="5 6">UH-Slu-Lm8-n1</strain>
    </source>
</reference>
<dbReference type="InterPro" id="IPR036875">
    <property type="entry name" value="Znf_CCHC_sf"/>
</dbReference>
<evidence type="ECO:0000259" key="4">
    <source>
        <dbReference type="PROSITE" id="PS50158"/>
    </source>
</evidence>
<dbReference type="PANTHER" id="PTHR15503">
    <property type="entry name" value="LDOC1 RELATED"/>
    <property type="match status" value="1"/>
</dbReference>
<keyword evidence="2" id="KW-0863">Zinc-finger</keyword>
<dbReference type="OrthoDB" id="2670023at2759"/>
<dbReference type="Proteomes" id="UP000054485">
    <property type="component" value="Unassembled WGS sequence"/>
</dbReference>
<feature type="compositionally biased region" description="Polar residues" evidence="3">
    <location>
        <begin position="263"/>
        <end position="272"/>
    </location>
</feature>
<keyword evidence="6" id="KW-1185">Reference proteome</keyword>
<sequence>MQPVNQVTVKSYIGKALGRSHLDSDPSDDDSSSSSNSDDSTSSESTESPDSSDDSSGTEGAAKRTKKSRKKKRKSSKRKKRHTILKPVPPMVYDGEVDPRAFHRFITEGTAYVKDGRVRSKARVFTLSRYLTGKAHEFYIREVARDPYRWRLPEFFTELFNHCFPVNYRTELRAKLKRCYQNDKTVRAYFFELSELWNMIGDIDERQRVERLWFGLKADIQRELWKKELNPEVSSFNQVLAAAEVIEISLSVPIGRERKAKKGTTNLESSAVTPEKGRKDKGGRRNEARKGKSKDTKSQDKSRPKATEGHKPQGSTNKRFEPLPKEEHDRLAAEGKCFRCKQPGHQSRHCPEKNNVKGDSPGKPPGVSSYGIHVDLGEVDRLRNLADTTEAGDGLFVGAMSYAEMTPQPTKELHLDKMGDPLAERARVLLSGTLYPGDDPNNADLLSCDRFFLYRVSSTEYTIMDAGCRLDPEITVPIALLTNPCFEIDRWYWRHLGLRRGLDKQDLKVSERARTWRPGCMGDALAEHAVYLLNARAEYPHDVAACRIPDRFQSEFIGGGQYVLYDTAVSFGAEVHEDLLMNPHFNVSSWYAKRL</sequence>
<evidence type="ECO:0000256" key="1">
    <source>
        <dbReference type="ARBA" id="ARBA00022664"/>
    </source>
</evidence>
<dbReference type="GO" id="GO:0008270">
    <property type="term" value="F:zinc ion binding"/>
    <property type="evidence" value="ECO:0007669"/>
    <property type="project" value="UniProtKB-KW"/>
</dbReference>
<name>A0A0C9ZV47_9AGAM</name>
<dbReference type="Gene3D" id="4.10.60.10">
    <property type="entry name" value="Zinc finger, CCHC-type"/>
    <property type="match status" value="1"/>
</dbReference>
<evidence type="ECO:0000313" key="6">
    <source>
        <dbReference type="Proteomes" id="UP000054485"/>
    </source>
</evidence>
<feature type="region of interest" description="Disordered" evidence="3">
    <location>
        <begin position="1"/>
        <end position="90"/>
    </location>
</feature>
<feature type="compositionally biased region" description="Basic residues" evidence="3">
    <location>
        <begin position="63"/>
        <end position="84"/>
    </location>
</feature>
<dbReference type="Pfam" id="PF00098">
    <property type="entry name" value="zf-CCHC"/>
    <property type="match status" value="1"/>
</dbReference>
<dbReference type="STRING" id="930992.A0A0C9ZV47"/>
<keyword evidence="2" id="KW-0479">Metal-binding</keyword>
<feature type="region of interest" description="Disordered" evidence="3">
    <location>
        <begin position="261"/>
        <end position="367"/>
    </location>
</feature>
<evidence type="ECO:0000256" key="2">
    <source>
        <dbReference type="PROSITE-ProRule" id="PRU00047"/>
    </source>
</evidence>
<dbReference type="InParanoid" id="A0A0C9ZV47"/>
<reference evidence="6" key="2">
    <citation type="submission" date="2015-01" db="EMBL/GenBank/DDBJ databases">
        <title>Evolutionary Origins and Diversification of the Mycorrhizal Mutualists.</title>
        <authorList>
            <consortium name="DOE Joint Genome Institute"/>
            <consortium name="Mycorrhizal Genomics Consortium"/>
            <person name="Kohler A."/>
            <person name="Kuo A."/>
            <person name="Nagy L.G."/>
            <person name="Floudas D."/>
            <person name="Copeland A."/>
            <person name="Barry K.W."/>
            <person name="Cichocki N."/>
            <person name="Veneault-Fourrey C."/>
            <person name="LaButti K."/>
            <person name="Lindquist E.A."/>
            <person name="Lipzen A."/>
            <person name="Lundell T."/>
            <person name="Morin E."/>
            <person name="Murat C."/>
            <person name="Riley R."/>
            <person name="Ohm R."/>
            <person name="Sun H."/>
            <person name="Tunlid A."/>
            <person name="Henrissat B."/>
            <person name="Grigoriev I.V."/>
            <person name="Hibbett D.S."/>
            <person name="Martin F."/>
        </authorList>
    </citation>
    <scope>NUCLEOTIDE SEQUENCE [LARGE SCALE GENOMIC DNA]</scope>
    <source>
        <strain evidence="6">UH-Slu-Lm8-n1</strain>
    </source>
</reference>
<dbReference type="Pfam" id="PF03732">
    <property type="entry name" value="Retrotrans_gag"/>
    <property type="match status" value="1"/>
</dbReference>
<dbReference type="HOGENOM" id="CLU_459005_0_0_1"/>
<feature type="domain" description="CCHC-type" evidence="4">
    <location>
        <begin position="336"/>
        <end position="352"/>
    </location>
</feature>
<dbReference type="PROSITE" id="PS50158">
    <property type="entry name" value="ZF_CCHC"/>
    <property type="match status" value="1"/>
</dbReference>
<accession>A0A0C9ZV47</accession>
<dbReference type="InterPro" id="IPR032567">
    <property type="entry name" value="RTL1-rel"/>
</dbReference>
<proteinExistence type="predicted"/>
<dbReference type="SMART" id="SM00343">
    <property type="entry name" value="ZnF_C2HC"/>
    <property type="match status" value="1"/>
</dbReference>
<keyword evidence="2" id="KW-0862">Zinc</keyword>
<feature type="compositionally biased region" description="Basic and acidic residues" evidence="3">
    <location>
        <begin position="318"/>
        <end position="337"/>
    </location>
</feature>
<gene>
    <name evidence="5" type="ORF">CY34DRAFT_99874</name>
</gene>
<protein>
    <recommendedName>
        <fullName evidence="4">CCHC-type domain-containing protein</fullName>
    </recommendedName>
</protein>
<dbReference type="EMBL" id="KN835979">
    <property type="protein sequence ID" value="KIK33281.1"/>
    <property type="molecule type" value="Genomic_DNA"/>
</dbReference>
<organism evidence="5 6">
    <name type="scientific">Suillus luteus UH-Slu-Lm8-n1</name>
    <dbReference type="NCBI Taxonomy" id="930992"/>
    <lineage>
        <taxon>Eukaryota</taxon>
        <taxon>Fungi</taxon>
        <taxon>Dikarya</taxon>
        <taxon>Basidiomycota</taxon>
        <taxon>Agaricomycotina</taxon>
        <taxon>Agaricomycetes</taxon>
        <taxon>Agaricomycetidae</taxon>
        <taxon>Boletales</taxon>
        <taxon>Suillineae</taxon>
        <taxon>Suillaceae</taxon>
        <taxon>Suillus</taxon>
    </lineage>
</organism>
<dbReference type="SUPFAM" id="SSF57756">
    <property type="entry name" value="Retrovirus zinc finger-like domains"/>
    <property type="match status" value="1"/>
</dbReference>
<dbReference type="AlphaFoldDB" id="A0A0C9ZV47"/>
<dbReference type="InterPro" id="IPR001878">
    <property type="entry name" value="Znf_CCHC"/>
</dbReference>
<dbReference type="PANTHER" id="PTHR15503:SF22">
    <property type="entry name" value="TRANSPOSON TY3-I GAG POLYPROTEIN"/>
    <property type="match status" value="1"/>
</dbReference>
<dbReference type="GO" id="GO:0006397">
    <property type="term" value="P:mRNA processing"/>
    <property type="evidence" value="ECO:0007669"/>
    <property type="project" value="UniProtKB-KW"/>
</dbReference>